<dbReference type="InterPro" id="IPR050079">
    <property type="entry name" value="DEAD_box_RNA_helicase"/>
</dbReference>
<keyword evidence="4" id="KW-0067">ATP-binding</keyword>
<dbReference type="InterPro" id="IPR027417">
    <property type="entry name" value="P-loop_NTPase"/>
</dbReference>
<dbReference type="CDD" id="cd00268">
    <property type="entry name" value="DEADc"/>
    <property type="match status" value="1"/>
</dbReference>
<dbReference type="Gene3D" id="3.40.50.300">
    <property type="entry name" value="P-loop containing nucleotide triphosphate hydrolases"/>
    <property type="match status" value="2"/>
</dbReference>
<dbReference type="EC" id="3.6.4.-" evidence="8"/>
<feature type="domain" description="Helicase C-terminal" evidence="7">
    <location>
        <begin position="217"/>
        <end position="373"/>
    </location>
</feature>
<keyword evidence="3 8" id="KW-0347">Helicase</keyword>
<dbReference type="InterPro" id="IPR011545">
    <property type="entry name" value="DEAD/DEAH_box_helicase_dom"/>
</dbReference>
<dbReference type="PANTHER" id="PTHR47959">
    <property type="entry name" value="ATP-DEPENDENT RNA HELICASE RHLE-RELATED"/>
    <property type="match status" value="1"/>
</dbReference>
<dbReference type="PROSITE" id="PS51194">
    <property type="entry name" value="HELICASE_CTER"/>
    <property type="match status" value="1"/>
</dbReference>
<dbReference type="GO" id="GO:0016787">
    <property type="term" value="F:hydrolase activity"/>
    <property type="evidence" value="ECO:0007669"/>
    <property type="project" value="UniProtKB-KW"/>
</dbReference>
<dbReference type="SMART" id="SM00487">
    <property type="entry name" value="DEXDc"/>
    <property type="match status" value="1"/>
</dbReference>
<reference evidence="9" key="1">
    <citation type="journal article" date="2019" name="Int. J. Syst. Evol. Microbiol.">
        <title>The Global Catalogue of Microorganisms (GCM) 10K type strain sequencing project: providing services to taxonomists for standard genome sequencing and annotation.</title>
        <authorList>
            <consortium name="The Broad Institute Genomics Platform"/>
            <consortium name="The Broad Institute Genome Sequencing Center for Infectious Disease"/>
            <person name="Wu L."/>
            <person name="Ma J."/>
        </authorList>
    </citation>
    <scope>NUCLEOTIDE SEQUENCE [LARGE SCALE GENOMIC DNA]</scope>
    <source>
        <strain evidence="9">CCUG 54781</strain>
    </source>
</reference>
<dbReference type="InterPro" id="IPR001650">
    <property type="entry name" value="Helicase_C-like"/>
</dbReference>
<organism evidence="8 9">
    <name type="scientific">Chryseobacterium zhengzhouense</name>
    <dbReference type="NCBI Taxonomy" id="1636086"/>
    <lineage>
        <taxon>Bacteria</taxon>
        <taxon>Pseudomonadati</taxon>
        <taxon>Bacteroidota</taxon>
        <taxon>Flavobacteriia</taxon>
        <taxon>Flavobacteriales</taxon>
        <taxon>Weeksellaceae</taxon>
        <taxon>Chryseobacterium group</taxon>
        <taxon>Chryseobacterium</taxon>
    </lineage>
</organism>
<sequence>MISFKNLKLINPLIRAISEAGCSKPCEIQCVAIPKILEGRDILAFVGNNEGKTEAFVFPILQLLKKNTPEHTKIRTLILTSSIESAKNIEDCIDIYSKYLPLLKLTITEEFSAESQLAALRNRTDLLIATPERLLDVSQRRNIDLSKIEILVLDDADAMCNSGIIDNLKKILKLLPQKKQTLVFYETISDKLQRFLSEILSNPVEIITRKKTYTPKSIQQSVYFVEKRDKTELLIDLLQNNNTQRSLVFLHSKYTANELVRRLKNVGIFAETFHGSTSQAARQNALEDFKNDKIKALITTDIAAKAFDIDELLHIVNYELPDVPETYLRRIERIGSSGSAVSFCTADERTDLINIQNLIGFTMPVSLFSKINL</sequence>
<evidence type="ECO:0000256" key="3">
    <source>
        <dbReference type="ARBA" id="ARBA00022806"/>
    </source>
</evidence>
<evidence type="ECO:0000256" key="5">
    <source>
        <dbReference type="ARBA" id="ARBA00038437"/>
    </source>
</evidence>
<evidence type="ECO:0000259" key="6">
    <source>
        <dbReference type="PROSITE" id="PS51192"/>
    </source>
</evidence>
<evidence type="ECO:0000256" key="1">
    <source>
        <dbReference type="ARBA" id="ARBA00022741"/>
    </source>
</evidence>
<comment type="caution">
    <text evidence="8">The sequence shown here is derived from an EMBL/GenBank/DDBJ whole genome shotgun (WGS) entry which is preliminary data.</text>
</comment>
<keyword evidence="9" id="KW-1185">Reference proteome</keyword>
<keyword evidence="1" id="KW-0547">Nucleotide-binding</keyword>
<proteinExistence type="inferred from homology"/>
<dbReference type="SMART" id="SM00490">
    <property type="entry name" value="HELICc"/>
    <property type="match status" value="1"/>
</dbReference>
<dbReference type="PANTHER" id="PTHR47959:SF13">
    <property type="entry name" value="ATP-DEPENDENT RNA HELICASE RHLE"/>
    <property type="match status" value="1"/>
</dbReference>
<feature type="domain" description="Helicase ATP-binding" evidence="6">
    <location>
        <begin position="33"/>
        <end position="206"/>
    </location>
</feature>
<dbReference type="Pfam" id="PF00271">
    <property type="entry name" value="Helicase_C"/>
    <property type="match status" value="1"/>
</dbReference>
<keyword evidence="2 8" id="KW-0378">Hydrolase</keyword>
<gene>
    <name evidence="8" type="ORF">ACFQO9_04810</name>
</gene>
<dbReference type="SUPFAM" id="SSF52540">
    <property type="entry name" value="P-loop containing nucleoside triphosphate hydrolases"/>
    <property type="match status" value="2"/>
</dbReference>
<accession>A0ABW2LTZ3</accession>
<protein>
    <submittedName>
        <fullName evidence="8">DEAD/DEAH box helicase</fullName>
        <ecNumber evidence="8">3.6.4.-</ecNumber>
    </submittedName>
</protein>
<dbReference type="InterPro" id="IPR014001">
    <property type="entry name" value="Helicase_ATP-bd"/>
</dbReference>
<evidence type="ECO:0000256" key="2">
    <source>
        <dbReference type="ARBA" id="ARBA00022801"/>
    </source>
</evidence>
<evidence type="ECO:0000313" key="9">
    <source>
        <dbReference type="Proteomes" id="UP001596550"/>
    </source>
</evidence>
<dbReference type="CDD" id="cd18787">
    <property type="entry name" value="SF2_C_DEAD"/>
    <property type="match status" value="1"/>
</dbReference>
<dbReference type="RefSeq" id="WP_378174583.1">
    <property type="nucleotide sequence ID" value="NZ_JBHTCR010000002.1"/>
</dbReference>
<dbReference type="InterPro" id="IPR044742">
    <property type="entry name" value="DEAD/DEAH_RhlB"/>
</dbReference>
<comment type="similarity">
    <text evidence="5">Belongs to the DEAD box helicase family.</text>
</comment>
<name>A0ABW2LTZ3_9FLAO</name>
<dbReference type="Pfam" id="PF00270">
    <property type="entry name" value="DEAD"/>
    <property type="match status" value="1"/>
</dbReference>
<evidence type="ECO:0000259" key="7">
    <source>
        <dbReference type="PROSITE" id="PS51194"/>
    </source>
</evidence>
<dbReference type="EMBL" id="JBHTCR010000002">
    <property type="protein sequence ID" value="MFC7346038.1"/>
    <property type="molecule type" value="Genomic_DNA"/>
</dbReference>
<evidence type="ECO:0000256" key="4">
    <source>
        <dbReference type="ARBA" id="ARBA00022840"/>
    </source>
</evidence>
<dbReference type="PROSITE" id="PS51192">
    <property type="entry name" value="HELICASE_ATP_BIND_1"/>
    <property type="match status" value="1"/>
</dbReference>
<dbReference type="GO" id="GO:0004386">
    <property type="term" value="F:helicase activity"/>
    <property type="evidence" value="ECO:0007669"/>
    <property type="project" value="UniProtKB-KW"/>
</dbReference>
<evidence type="ECO:0000313" key="8">
    <source>
        <dbReference type="EMBL" id="MFC7346038.1"/>
    </source>
</evidence>
<dbReference type="Proteomes" id="UP001596550">
    <property type="component" value="Unassembled WGS sequence"/>
</dbReference>